<dbReference type="Proteomes" id="UP001589575">
    <property type="component" value="Unassembled WGS sequence"/>
</dbReference>
<name>A0ABV5FZV9_9MICC</name>
<keyword evidence="2" id="KW-1185">Reference proteome</keyword>
<accession>A0ABV5FZV9</accession>
<organism evidence="1 2">
    <name type="scientific">Citricoccus parietis</name>
    <dbReference type="NCBI Taxonomy" id="592307"/>
    <lineage>
        <taxon>Bacteria</taxon>
        <taxon>Bacillati</taxon>
        <taxon>Actinomycetota</taxon>
        <taxon>Actinomycetes</taxon>
        <taxon>Micrococcales</taxon>
        <taxon>Micrococcaceae</taxon>
        <taxon>Citricoccus</taxon>
    </lineage>
</organism>
<dbReference type="EMBL" id="JBHMFI010000001">
    <property type="protein sequence ID" value="MFB9072207.1"/>
    <property type="molecule type" value="Genomic_DNA"/>
</dbReference>
<gene>
    <name evidence="1" type="ORF">ACFFX0_13740</name>
</gene>
<evidence type="ECO:0000313" key="2">
    <source>
        <dbReference type="Proteomes" id="UP001589575"/>
    </source>
</evidence>
<comment type="caution">
    <text evidence="1">The sequence shown here is derived from an EMBL/GenBank/DDBJ whole genome shotgun (WGS) entry which is preliminary data.</text>
</comment>
<protein>
    <submittedName>
        <fullName evidence="1">Uncharacterized protein</fullName>
    </submittedName>
</protein>
<reference evidence="1 2" key="1">
    <citation type="submission" date="2024-09" db="EMBL/GenBank/DDBJ databases">
        <authorList>
            <person name="Sun Q."/>
            <person name="Mori K."/>
        </authorList>
    </citation>
    <scope>NUCLEOTIDE SEQUENCE [LARGE SCALE GENOMIC DNA]</scope>
    <source>
        <strain evidence="1 2">CCM 7609</strain>
    </source>
</reference>
<proteinExistence type="predicted"/>
<sequence>MLEESMEALTHSGSAWFSTLNHRPRACARWLRVVWNRAWMAGRLDSSCESS</sequence>
<evidence type="ECO:0000313" key="1">
    <source>
        <dbReference type="EMBL" id="MFB9072207.1"/>
    </source>
</evidence>